<keyword evidence="2" id="KW-0378">Hydrolase</keyword>
<feature type="transmembrane region" description="Helical" evidence="4">
    <location>
        <begin position="44"/>
        <end position="64"/>
    </location>
</feature>
<dbReference type="InterPro" id="IPR001940">
    <property type="entry name" value="Peptidase_S1C"/>
</dbReference>
<gene>
    <name evidence="6" type="ORF">C7Y72_08700</name>
</gene>
<dbReference type="InterPro" id="IPR036034">
    <property type="entry name" value="PDZ_sf"/>
</dbReference>
<dbReference type="SUPFAM" id="SSF50156">
    <property type="entry name" value="PDZ domain-like"/>
    <property type="match status" value="1"/>
</dbReference>
<dbReference type="InterPro" id="IPR009003">
    <property type="entry name" value="Peptidase_S1_PA"/>
</dbReference>
<evidence type="ECO:0000256" key="4">
    <source>
        <dbReference type="SAM" id="Phobius"/>
    </source>
</evidence>
<dbReference type="AlphaFoldDB" id="A0A2T4UKI8"/>
<reference evidence="6 7" key="1">
    <citation type="submission" date="2018-03" db="EMBL/GenBank/DDBJ databases">
        <title>Aquarubrobacter algicola gen. nov., sp. nov., a novel actinobacterium isolated from shallow eutrophic lake during the end of cyanobacterial harmful algal blooms.</title>
        <authorList>
            <person name="Chun S.J."/>
        </authorList>
    </citation>
    <scope>NUCLEOTIDE SEQUENCE [LARGE SCALE GENOMIC DNA]</scope>
    <source>
        <strain evidence="6 7">Seoho-28</strain>
    </source>
</reference>
<accession>A0A2T4UKI8</accession>
<dbReference type="Proteomes" id="UP000240739">
    <property type="component" value="Unassembled WGS sequence"/>
</dbReference>
<dbReference type="GO" id="GO:0004252">
    <property type="term" value="F:serine-type endopeptidase activity"/>
    <property type="evidence" value="ECO:0007669"/>
    <property type="project" value="InterPro"/>
</dbReference>
<dbReference type="Gene3D" id="2.40.10.120">
    <property type="match status" value="1"/>
</dbReference>
<dbReference type="RefSeq" id="WP_107568369.1">
    <property type="nucleotide sequence ID" value="NZ_PYYB01000001.1"/>
</dbReference>
<comment type="caution">
    <text evidence="6">The sequence shown here is derived from an EMBL/GenBank/DDBJ whole genome shotgun (WGS) entry which is preliminary data.</text>
</comment>
<keyword evidence="7" id="KW-1185">Reference proteome</keyword>
<dbReference type="SMART" id="SM00228">
    <property type="entry name" value="PDZ"/>
    <property type="match status" value="1"/>
</dbReference>
<proteinExistence type="predicted"/>
<evidence type="ECO:0000256" key="2">
    <source>
        <dbReference type="ARBA" id="ARBA00022801"/>
    </source>
</evidence>
<dbReference type="GO" id="GO:0006508">
    <property type="term" value="P:proteolysis"/>
    <property type="evidence" value="ECO:0007669"/>
    <property type="project" value="UniProtKB-KW"/>
</dbReference>
<evidence type="ECO:0000256" key="1">
    <source>
        <dbReference type="ARBA" id="ARBA00022670"/>
    </source>
</evidence>
<dbReference type="PROSITE" id="PS50106">
    <property type="entry name" value="PDZ"/>
    <property type="match status" value="1"/>
</dbReference>
<evidence type="ECO:0000313" key="6">
    <source>
        <dbReference type="EMBL" id="PTL59725.1"/>
    </source>
</evidence>
<evidence type="ECO:0000256" key="3">
    <source>
        <dbReference type="SAM" id="MobiDB-lite"/>
    </source>
</evidence>
<dbReference type="EMBL" id="PYYB01000001">
    <property type="protein sequence ID" value="PTL59725.1"/>
    <property type="molecule type" value="Genomic_DNA"/>
</dbReference>
<dbReference type="Pfam" id="PF13180">
    <property type="entry name" value="PDZ_2"/>
    <property type="match status" value="1"/>
</dbReference>
<dbReference type="Gene3D" id="2.30.42.10">
    <property type="match status" value="1"/>
</dbReference>
<keyword evidence="4" id="KW-0812">Transmembrane</keyword>
<protein>
    <submittedName>
        <fullName evidence="6">Peptidase S1</fullName>
    </submittedName>
</protein>
<evidence type="ECO:0000313" key="7">
    <source>
        <dbReference type="Proteomes" id="UP000240739"/>
    </source>
</evidence>
<keyword evidence="1" id="KW-0645">Protease</keyword>
<keyword evidence="4" id="KW-0472">Membrane</keyword>
<feature type="domain" description="PDZ" evidence="5">
    <location>
        <begin position="290"/>
        <end position="346"/>
    </location>
</feature>
<keyword evidence="4" id="KW-1133">Transmembrane helix</keyword>
<dbReference type="PANTHER" id="PTHR43343">
    <property type="entry name" value="PEPTIDASE S12"/>
    <property type="match status" value="1"/>
</dbReference>
<organism evidence="6 7">
    <name type="scientific">Paraconexibacter algicola</name>
    <dbReference type="NCBI Taxonomy" id="2133960"/>
    <lineage>
        <taxon>Bacteria</taxon>
        <taxon>Bacillati</taxon>
        <taxon>Actinomycetota</taxon>
        <taxon>Thermoleophilia</taxon>
        <taxon>Solirubrobacterales</taxon>
        <taxon>Paraconexibacteraceae</taxon>
        <taxon>Paraconexibacter</taxon>
    </lineage>
</organism>
<sequence length="390" mass="40078">MSRRRDPSLWTDRPDDWPERGDESPRQWMDPLPPEPPRKSRRTALIVGAAVLVGAGGASAIAALGDDEPDRVPRGTQAAPLPAVNGQLKQSSTAKLYAGASGAVVSIRVRSGSSLGSGTGFLIDKNGTVVTNAHVVQDARTVAIRLDDGAEPIEARVAGTDPSTDLAVLRADPDDVKGITPLKLADSDDVRVGDYALAIGFPLGLDRTATEGIISGLERVIEAPNGFRIDEVLQTDAPINPGNSGGPLLDGAGRVIGVNSQIATAGGGGGNVGIGFAVPANTAREIVPRLLAGERIRRPFLGVSTGDPVSGPAGATVAEVVSGGPSDRAGIRVGDRITAVDGKAVREADDVADSIADLKPGDEVDVKLTRGGAQETVRVRLGTRPEQATP</sequence>
<dbReference type="InterPro" id="IPR051201">
    <property type="entry name" value="Chloro_Bact_Ser_Proteases"/>
</dbReference>
<dbReference type="PRINTS" id="PR00834">
    <property type="entry name" value="PROTEASES2C"/>
</dbReference>
<dbReference type="PANTHER" id="PTHR43343:SF3">
    <property type="entry name" value="PROTEASE DO-LIKE 8, CHLOROPLASTIC"/>
    <property type="match status" value="1"/>
</dbReference>
<name>A0A2T4UKI8_9ACTN</name>
<dbReference type="InterPro" id="IPR001478">
    <property type="entry name" value="PDZ"/>
</dbReference>
<feature type="region of interest" description="Disordered" evidence="3">
    <location>
        <begin position="1"/>
        <end position="40"/>
    </location>
</feature>
<dbReference type="SUPFAM" id="SSF50494">
    <property type="entry name" value="Trypsin-like serine proteases"/>
    <property type="match status" value="1"/>
</dbReference>
<evidence type="ECO:0000259" key="5">
    <source>
        <dbReference type="PROSITE" id="PS50106"/>
    </source>
</evidence>
<dbReference type="OrthoDB" id="73775at2"/>
<feature type="compositionally biased region" description="Basic and acidic residues" evidence="3">
    <location>
        <begin position="1"/>
        <end position="25"/>
    </location>
</feature>
<dbReference type="Pfam" id="PF13365">
    <property type="entry name" value="Trypsin_2"/>
    <property type="match status" value="1"/>
</dbReference>